<protein>
    <submittedName>
        <fullName evidence="2">Uncharacterized protein</fullName>
    </submittedName>
</protein>
<reference evidence="2" key="1">
    <citation type="submission" date="2021-02" db="EMBL/GenBank/DDBJ databases">
        <authorList>
            <person name="Nowell W R."/>
        </authorList>
    </citation>
    <scope>NUCLEOTIDE SEQUENCE</scope>
</reference>
<evidence type="ECO:0000313" key="2">
    <source>
        <dbReference type="EMBL" id="CAF1582212.1"/>
    </source>
</evidence>
<name>A0A815ZGJ5_9BILA</name>
<gene>
    <name evidence="1" type="ORF">BJG266_LOCUS33024</name>
    <name evidence="2" type="ORF">QVE165_LOCUS50177</name>
</gene>
<dbReference type="EMBL" id="CAJNOI010000601">
    <property type="protein sequence ID" value="CAF1314963.1"/>
    <property type="molecule type" value="Genomic_DNA"/>
</dbReference>
<keyword evidence="3" id="KW-1185">Reference proteome</keyword>
<evidence type="ECO:0000313" key="1">
    <source>
        <dbReference type="EMBL" id="CAF1314963.1"/>
    </source>
</evidence>
<organism evidence="2 3">
    <name type="scientific">Adineta steineri</name>
    <dbReference type="NCBI Taxonomy" id="433720"/>
    <lineage>
        <taxon>Eukaryota</taxon>
        <taxon>Metazoa</taxon>
        <taxon>Spiralia</taxon>
        <taxon>Gnathifera</taxon>
        <taxon>Rotifera</taxon>
        <taxon>Eurotatoria</taxon>
        <taxon>Bdelloidea</taxon>
        <taxon>Adinetida</taxon>
        <taxon>Adinetidae</taxon>
        <taxon>Adineta</taxon>
    </lineage>
</organism>
<dbReference type="OrthoDB" id="10061283at2759"/>
<evidence type="ECO:0000313" key="3">
    <source>
        <dbReference type="Proteomes" id="UP000663832"/>
    </source>
</evidence>
<dbReference type="AlphaFoldDB" id="A0A815ZGJ5"/>
<dbReference type="EMBL" id="CAJNOM010000963">
    <property type="protein sequence ID" value="CAF1582212.1"/>
    <property type="molecule type" value="Genomic_DNA"/>
</dbReference>
<dbReference type="Proteomes" id="UP000663877">
    <property type="component" value="Unassembled WGS sequence"/>
</dbReference>
<comment type="caution">
    <text evidence="2">The sequence shown here is derived from an EMBL/GenBank/DDBJ whole genome shotgun (WGS) entry which is preliminary data.</text>
</comment>
<proteinExistence type="predicted"/>
<dbReference type="Proteomes" id="UP000663832">
    <property type="component" value="Unassembled WGS sequence"/>
</dbReference>
<accession>A0A815ZGJ5</accession>
<sequence length="107" mass="12523">MIEEFHILSNTANKNVFYVIILTTNHWIQIYPSHLFDQKAIFELNLQTSSRINTTPDGIIFILTKNSFIYSIGQRILRNTSIEFYQINKTQLQIQTSMMFSSICTIN</sequence>